<reference evidence="3" key="1">
    <citation type="submission" date="2016-02" db="EMBL/GenBank/DDBJ databases">
        <title>Genomic analyses of a collection of pathogenic Corynebacterium diphtheriae.</title>
        <authorList>
            <person name="Sangal V."/>
            <person name="Titov L."/>
        </authorList>
    </citation>
    <scope>NUCLEOTIDE SEQUENCE [LARGE SCALE GENOMIC DNA]</scope>
    <source>
        <strain evidence="3">1438</strain>
    </source>
</reference>
<gene>
    <name evidence="2" type="ORF">AY602_11180</name>
</gene>
<dbReference type="InterPro" id="IPR041657">
    <property type="entry name" value="HTH_17"/>
</dbReference>
<dbReference type="EMBL" id="LSZF01000010">
    <property type="protein sequence ID" value="OWM35663.1"/>
    <property type="molecule type" value="Genomic_DNA"/>
</dbReference>
<dbReference type="Proteomes" id="UP000197692">
    <property type="component" value="Unassembled WGS sequence"/>
</dbReference>
<evidence type="ECO:0000313" key="3">
    <source>
        <dbReference type="Proteomes" id="UP000197692"/>
    </source>
</evidence>
<evidence type="ECO:0000313" key="2">
    <source>
        <dbReference type="EMBL" id="OWM35663.1"/>
    </source>
</evidence>
<feature type="domain" description="Helix-turn-helix" evidence="1">
    <location>
        <begin position="25"/>
        <end position="74"/>
    </location>
</feature>
<sequence>MMSYDTFQLHSSDRMTILCHMTENLLTTKEVAARLGIAKSTVTKRVREGRITPVLRLPKATLFDAKQIEKLAKEGAR</sequence>
<evidence type="ECO:0000259" key="1">
    <source>
        <dbReference type="Pfam" id="PF12728"/>
    </source>
</evidence>
<comment type="caution">
    <text evidence="2">The sequence shown here is derived from an EMBL/GenBank/DDBJ whole genome shotgun (WGS) entry which is preliminary data.</text>
</comment>
<proteinExistence type="predicted"/>
<protein>
    <recommendedName>
        <fullName evidence="1">Helix-turn-helix domain-containing protein</fullName>
    </recommendedName>
</protein>
<name>A0A854NMR1_CORDP</name>
<organism evidence="2 3">
    <name type="scientific">Corynebacterium diphtheriae bv. mitis</name>
    <dbReference type="NCBI Taxonomy" id="1806053"/>
    <lineage>
        <taxon>Bacteria</taxon>
        <taxon>Bacillati</taxon>
        <taxon>Actinomycetota</taxon>
        <taxon>Actinomycetes</taxon>
        <taxon>Mycobacteriales</taxon>
        <taxon>Corynebacteriaceae</taxon>
        <taxon>Corynebacterium</taxon>
    </lineage>
</organism>
<accession>A0A854NMR1</accession>
<dbReference type="Gene3D" id="1.10.1660.10">
    <property type="match status" value="1"/>
</dbReference>
<dbReference type="AlphaFoldDB" id="A0A854NMR1"/>
<dbReference type="Pfam" id="PF12728">
    <property type="entry name" value="HTH_17"/>
    <property type="match status" value="1"/>
</dbReference>